<dbReference type="AlphaFoldDB" id="A0A816UN75"/>
<reference evidence="2" key="1">
    <citation type="submission" date="2021-02" db="EMBL/GenBank/DDBJ databases">
        <authorList>
            <person name="Nowell W R."/>
        </authorList>
    </citation>
    <scope>NUCLEOTIDE SEQUENCE</scope>
</reference>
<comment type="caution">
    <text evidence="2">The sequence shown here is derived from an EMBL/GenBank/DDBJ whole genome shotgun (WGS) entry which is preliminary data.</text>
</comment>
<dbReference type="Proteomes" id="UP000663856">
    <property type="component" value="Unassembled WGS sequence"/>
</dbReference>
<dbReference type="EMBL" id="CAJNRF010008724">
    <property type="protein sequence ID" value="CAF2104094.1"/>
    <property type="molecule type" value="Genomic_DNA"/>
</dbReference>
<evidence type="ECO:0000259" key="1">
    <source>
        <dbReference type="PROSITE" id="PS50181"/>
    </source>
</evidence>
<protein>
    <recommendedName>
        <fullName evidence="1">F-box domain-containing protein</fullName>
    </recommendedName>
</protein>
<evidence type="ECO:0000313" key="2">
    <source>
        <dbReference type="EMBL" id="CAF2104094.1"/>
    </source>
</evidence>
<gene>
    <name evidence="2" type="ORF">WKI299_LOCUS20822</name>
</gene>
<dbReference type="InterPro" id="IPR001810">
    <property type="entry name" value="F-box_dom"/>
</dbReference>
<sequence length="323" mass="37710">MDQSSATFLDLPDEILLIILKKLDNMDVLYSLLDVDNQRLDTIILHKAFTKTLNFVLTTTTDDVLSIADSMLNRYCFNILPKIDHNVTSLILEAEAMERILLAADYPSLTELKLFNVTDYIVSHYFAEYRSSVVSNINNLPNMKCFSLECRCSTNQYDTHVLPLLRRMSNLEELSLNIINDKRTSFVDGTQINENILVHMPRLNKFTFYISTETKLNHIVHHLSNHDIQRTFTNIGYQQICCFLNRISNNVICHVFSLPFAFDYLEYIGNRFPSMIFNHVIELAVHDILSFKHEFFMQITRCFPLLKRMRVLNSRPQLQLSHE</sequence>
<accession>A0A816UN75</accession>
<name>A0A816UN75_9BILA</name>
<feature type="domain" description="F-box" evidence="1">
    <location>
        <begin position="5"/>
        <end position="53"/>
    </location>
</feature>
<proteinExistence type="predicted"/>
<organism evidence="2 3">
    <name type="scientific">Rotaria magnacalcarata</name>
    <dbReference type="NCBI Taxonomy" id="392030"/>
    <lineage>
        <taxon>Eukaryota</taxon>
        <taxon>Metazoa</taxon>
        <taxon>Spiralia</taxon>
        <taxon>Gnathifera</taxon>
        <taxon>Rotifera</taxon>
        <taxon>Eurotatoria</taxon>
        <taxon>Bdelloidea</taxon>
        <taxon>Philodinida</taxon>
        <taxon>Philodinidae</taxon>
        <taxon>Rotaria</taxon>
    </lineage>
</organism>
<evidence type="ECO:0000313" key="3">
    <source>
        <dbReference type="Proteomes" id="UP000663856"/>
    </source>
</evidence>
<dbReference type="PROSITE" id="PS50181">
    <property type="entry name" value="FBOX"/>
    <property type="match status" value="1"/>
</dbReference>